<evidence type="ECO:0000256" key="20">
    <source>
        <dbReference type="ARBA" id="ARBA00049902"/>
    </source>
</evidence>
<feature type="transmembrane region" description="Helical" evidence="21">
    <location>
        <begin position="169"/>
        <end position="186"/>
    </location>
</feature>
<evidence type="ECO:0000256" key="7">
    <source>
        <dbReference type="ARBA" id="ARBA00022692"/>
    </source>
</evidence>
<evidence type="ECO:0000313" key="22">
    <source>
        <dbReference type="EMBL" id="PIT97807.1"/>
    </source>
</evidence>
<name>A0A2M6WYH1_9BACT</name>
<dbReference type="GO" id="GO:0008360">
    <property type="term" value="P:regulation of cell shape"/>
    <property type="evidence" value="ECO:0007669"/>
    <property type="project" value="UniProtKB-KW"/>
</dbReference>
<keyword evidence="7 21" id="KW-0812">Transmembrane</keyword>
<dbReference type="GO" id="GO:0005886">
    <property type="term" value="C:plasma membrane"/>
    <property type="evidence" value="ECO:0007669"/>
    <property type="project" value="UniProtKB-SubCell"/>
</dbReference>
<comment type="subcellular location">
    <subcellularLocation>
        <location evidence="1">Cell membrane</location>
        <topology evidence="1">Multi-pass membrane protein</topology>
    </subcellularLocation>
</comment>
<comment type="caution">
    <text evidence="22">The sequence shown here is derived from an EMBL/GenBank/DDBJ whole genome shotgun (WGS) entry which is preliminary data.</text>
</comment>
<dbReference type="InterPro" id="IPR013437">
    <property type="entry name" value="FtsW"/>
</dbReference>
<evidence type="ECO:0000256" key="8">
    <source>
        <dbReference type="ARBA" id="ARBA00022960"/>
    </source>
</evidence>
<feature type="transmembrane region" description="Helical" evidence="21">
    <location>
        <begin position="12"/>
        <end position="32"/>
    </location>
</feature>
<gene>
    <name evidence="22" type="primary">ftsW</name>
    <name evidence="22" type="ORF">COT71_03880</name>
</gene>
<keyword evidence="4" id="KW-0132">Cell division</keyword>
<keyword evidence="9" id="KW-0573">Peptidoglycan synthesis</keyword>
<comment type="pathway">
    <text evidence="2">Cell wall biogenesis; peptidoglycan biosynthesis.</text>
</comment>
<dbReference type="EMBL" id="PEZP01000043">
    <property type="protein sequence ID" value="PIT97807.1"/>
    <property type="molecule type" value="Genomic_DNA"/>
</dbReference>
<dbReference type="GO" id="GO:0008955">
    <property type="term" value="F:peptidoglycan glycosyltransferase activity"/>
    <property type="evidence" value="ECO:0007669"/>
    <property type="project" value="UniProtKB-EC"/>
</dbReference>
<evidence type="ECO:0000256" key="18">
    <source>
        <dbReference type="ARBA" id="ARBA00041418"/>
    </source>
</evidence>
<keyword evidence="10 21" id="KW-1133">Transmembrane helix</keyword>
<keyword evidence="13" id="KW-0961">Cell wall biogenesis/degradation</keyword>
<dbReference type="PANTHER" id="PTHR30474">
    <property type="entry name" value="CELL CYCLE PROTEIN"/>
    <property type="match status" value="1"/>
</dbReference>
<feature type="transmembrane region" description="Helical" evidence="21">
    <location>
        <begin position="77"/>
        <end position="101"/>
    </location>
</feature>
<comment type="catalytic activity">
    <reaction evidence="20">
        <text>[GlcNAc-(1-&gt;4)-Mur2Ac(oyl-L-Ala-gamma-D-Glu-L-Lys-D-Ala-D-Ala)](n)-di-trans,octa-cis-undecaprenyl diphosphate + beta-D-GlcNAc-(1-&gt;4)-Mur2Ac(oyl-L-Ala-gamma-D-Glu-L-Lys-D-Ala-D-Ala)-di-trans,octa-cis-undecaprenyl diphosphate = [GlcNAc-(1-&gt;4)-Mur2Ac(oyl-L-Ala-gamma-D-Glu-L-Lys-D-Ala-D-Ala)](n+1)-di-trans,octa-cis-undecaprenyl diphosphate + di-trans,octa-cis-undecaprenyl diphosphate + H(+)</text>
        <dbReference type="Rhea" id="RHEA:23708"/>
        <dbReference type="Rhea" id="RHEA-COMP:9602"/>
        <dbReference type="Rhea" id="RHEA-COMP:9603"/>
        <dbReference type="ChEBI" id="CHEBI:15378"/>
        <dbReference type="ChEBI" id="CHEBI:58405"/>
        <dbReference type="ChEBI" id="CHEBI:60033"/>
        <dbReference type="ChEBI" id="CHEBI:78435"/>
        <dbReference type="EC" id="2.4.99.28"/>
    </reaction>
</comment>
<dbReference type="InterPro" id="IPR018365">
    <property type="entry name" value="Cell_cycle_FtsW-rel_CS"/>
</dbReference>
<evidence type="ECO:0000256" key="6">
    <source>
        <dbReference type="ARBA" id="ARBA00022679"/>
    </source>
</evidence>
<evidence type="ECO:0000256" key="10">
    <source>
        <dbReference type="ARBA" id="ARBA00022989"/>
    </source>
</evidence>
<dbReference type="GO" id="GO:0032153">
    <property type="term" value="C:cell division site"/>
    <property type="evidence" value="ECO:0007669"/>
    <property type="project" value="TreeGrafter"/>
</dbReference>
<evidence type="ECO:0000256" key="5">
    <source>
        <dbReference type="ARBA" id="ARBA00022676"/>
    </source>
</evidence>
<feature type="transmembrane region" description="Helical" evidence="21">
    <location>
        <begin position="143"/>
        <end position="163"/>
    </location>
</feature>
<keyword evidence="5" id="KW-0328">Glycosyltransferase</keyword>
<dbReference type="PROSITE" id="PS00428">
    <property type="entry name" value="FTSW_RODA_SPOVE"/>
    <property type="match status" value="1"/>
</dbReference>
<evidence type="ECO:0000256" key="12">
    <source>
        <dbReference type="ARBA" id="ARBA00023306"/>
    </source>
</evidence>
<dbReference type="Pfam" id="PF01098">
    <property type="entry name" value="FTSW_RODA_SPOVE"/>
    <property type="match status" value="1"/>
</dbReference>
<dbReference type="PANTHER" id="PTHR30474:SF2">
    <property type="entry name" value="PEPTIDOGLYCAN GLYCOSYLTRANSFERASE FTSW-RELATED"/>
    <property type="match status" value="1"/>
</dbReference>
<evidence type="ECO:0000256" key="16">
    <source>
        <dbReference type="ARBA" id="ARBA00038053"/>
    </source>
</evidence>
<evidence type="ECO:0000256" key="4">
    <source>
        <dbReference type="ARBA" id="ARBA00022618"/>
    </source>
</evidence>
<evidence type="ECO:0000256" key="14">
    <source>
        <dbReference type="ARBA" id="ARBA00032370"/>
    </source>
</evidence>
<evidence type="ECO:0000256" key="9">
    <source>
        <dbReference type="ARBA" id="ARBA00022984"/>
    </source>
</evidence>
<feature type="transmembrane region" description="Helical" evidence="21">
    <location>
        <begin position="107"/>
        <end position="131"/>
    </location>
</feature>
<proteinExistence type="inferred from homology"/>
<evidence type="ECO:0000256" key="19">
    <source>
        <dbReference type="ARBA" id="ARBA00044770"/>
    </source>
</evidence>
<keyword evidence="12" id="KW-0131">Cell cycle</keyword>
<evidence type="ECO:0000256" key="2">
    <source>
        <dbReference type="ARBA" id="ARBA00004752"/>
    </source>
</evidence>
<dbReference type="GO" id="GO:0071555">
    <property type="term" value="P:cell wall organization"/>
    <property type="evidence" value="ECO:0007669"/>
    <property type="project" value="UniProtKB-KW"/>
</dbReference>
<dbReference type="GO" id="GO:0051301">
    <property type="term" value="P:cell division"/>
    <property type="evidence" value="ECO:0007669"/>
    <property type="project" value="UniProtKB-KW"/>
</dbReference>
<organism evidence="22 23">
    <name type="scientific">Candidatus Andersenbacteria bacterium CG10_big_fil_rev_8_21_14_0_10_54_11</name>
    <dbReference type="NCBI Taxonomy" id="1974485"/>
    <lineage>
        <taxon>Bacteria</taxon>
        <taxon>Candidatus Anderseniibacteriota</taxon>
    </lineage>
</organism>
<evidence type="ECO:0000256" key="15">
    <source>
        <dbReference type="ARBA" id="ARBA00033270"/>
    </source>
</evidence>
<feature type="transmembrane region" description="Helical" evidence="21">
    <location>
        <begin position="193"/>
        <end position="213"/>
    </location>
</feature>
<keyword evidence="8" id="KW-0133">Cell shape</keyword>
<dbReference type="NCBIfam" id="TIGR02614">
    <property type="entry name" value="ftsW"/>
    <property type="match status" value="1"/>
</dbReference>
<evidence type="ECO:0000256" key="21">
    <source>
        <dbReference type="SAM" id="Phobius"/>
    </source>
</evidence>
<dbReference type="InterPro" id="IPR001182">
    <property type="entry name" value="FtsW/RodA"/>
</dbReference>
<dbReference type="GO" id="GO:0015648">
    <property type="term" value="F:lipid-linked peptidoglycan transporter activity"/>
    <property type="evidence" value="ECO:0007669"/>
    <property type="project" value="TreeGrafter"/>
</dbReference>
<sequence>MADSFPRHGADHTLLFLVIALTLFGLLMVASASSVIAERFHDDAYFFVKHQIFFGGTVGLFLFLLGYFMPYRAWRPLALPAMLISLGLLVLVFVPGLQVAYGGASRWIGFGPFTIQPSEITKLAFILYLAALLEKKGDEVRNFAVGIVPFLALSGIIGFLIILQPDLGTLFSIAVIAFAMIFVAGIRWTHLTVLAFGGLSFFVLFLNTARYRLNRIIVYLHPELDPQGIGYQINQALLAVGTGGLWGLGLGRSRQKYQYLPEPAGDSIFAIVAEELGLVRTGILLVSFTVLGWRGYRIARQAPDVFGRLLACGITTWLLAQAFINIGSIMGLAPLTGIPLPFISYGGSSLAMALLASGVLLNISKYGT</sequence>
<keyword evidence="6" id="KW-0808">Transferase</keyword>
<reference evidence="23" key="1">
    <citation type="submission" date="2017-09" db="EMBL/GenBank/DDBJ databases">
        <title>Depth-based differentiation of microbial function through sediment-hosted aquifers and enrichment of novel symbionts in the deep terrestrial subsurface.</title>
        <authorList>
            <person name="Probst A.J."/>
            <person name="Ladd B."/>
            <person name="Jarett J.K."/>
            <person name="Geller-Mcgrath D.E."/>
            <person name="Sieber C.M.K."/>
            <person name="Emerson J.B."/>
            <person name="Anantharaman K."/>
            <person name="Thomas B.C."/>
            <person name="Malmstrom R."/>
            <person name="Stieglmeier M."/>
            <person name="Klingl A."/>
            <person name="Woyke T."/>
            <person name="Ryan C.M."/>
            <person name="Banfield J.F."/>
        </authorList>
    </citation>
    <scope>NUCLEOTIDE SEQUENCE [LARGE SCALE GENOMIC DNA]</scope>
</reference>
<dbReference type="EC" id="2.4.99.28" evidence="19"/>
<feature type="transmembrane region" description="Helical" evidence="21">
    <location>
        <begin position="305"/>
        <end position="330"/>
    </location>
</feature>
<evidence type="ECO:0000256" key="1">
    <source>
        <dbReference type="ARBA" id="ARBA00004651"/>
    </source>
</evidence>
<dbReference type="Proteomes" id="UP000230731">
    <property type="component" value="Unassembled WGS sequence"/>
</dbReference>
<accession>A0A2M6WYH1</accession>
<comment type="similarity">
    <text evidence="16">Belongs to the SEDS family. FtsW subfamily.</text>
</comment>
<evidence type="ECO:0000256" key="11">
    <source>
        <dbReference type="ARBA" id="ARBA00023136"/>
    </source>
</evidence>
<evidence type="ECO:0000256" key="13">
    <source>
        <dbReference type="ARBA" id="ARBA00023316"/>
    </source>
</evidence>
<dbReference type="GO" id="GO:0009252">
    <property type="term" value="P:peptidoglycan biosynthetic process"/>
    <property type="evidence" value="ECO:0007669"/>
    <property type="project" value="UniProtKB-KW"/>
</dbReference>
<dbReference type="AlphaFoldDB" id="A0A2M6WYH1"/>
<evidence type="ECO:0000313" key="23">
    <source>
        <dbReference type="Proteomes" id="UP000230731"/>
    </source>
</evidence>
<evidence type="ECO:0000256" key="3">
    <source>
        <dbReference type="ARBA" id="ARBA00022475"/>
    </source>
</evidence>
<feature type="transmembrane region" description="Helical" evidence="21">
    <location>
        <begin position="342"/>
        <end position="363"/>
    </location>
</feature>
<keyword evidence="11 21" id="KW-0472">Membrane</keyword>
<protein>
    <recommendedName>
        <fullName evidence="17">Probable peptidoglycan glycosyltransferase FtsW</fullName>
        <ecNumber evidence="19">2.4.99.28</ecNumber>
    </recommendedName>
    <alternativeName>
        <fullName evidence="18">Cell division protein FtsW</fullName>
    </alternativeName>
    <alternativeName>
        <fullName evidence="15">Cell wall polymerase</fullName>
    </alternativeName>
    <alternativeName>
        <fullName evidence="14">Peptidoglycan polymerase</fullName>
    </alternativeName>
</protein>
<evidence type="ECO:0000256" key="17">
    <source>
        <dbReference type="ARBA" id="ARBA00041185"/>
    </source>
</evidence>
<keyword evidence="3" id="KW-1003">Cell membrane</keyword>
<feature type="transmembrane region" description="Helical" evidence="21">
    <location>
        <begin position="52"/>
        <end position="70"/>
    </location>
</feature>